<organism evidence="1 2">
    <name type="scientific">Turnera subulata</name>
    <dbReference type="NCBI Taxonomy" id="218843"/>
    <lineage>
        <taxon>Eukaryota</taxon>
        <taxon>Viridiplantae</taxon>
        <taxon>Streptophyta</taxon>
        <taxon>Embryophyta</taxon>
        <taxon>Tracheophyta</taxon>
        <taxon>Spermatophyta</taxon>
        <taxon>Magnoliopsida</taxon>
        <taxon>eudicotyledons</taxon>
        <taxon>Gunneridae</taxon>
        <taxon>Pentapetalae</taxon>
        <taxon>rosids</taxon>
        <taxon>fabids</taxon>
        <taxon>Malpighiales</taxon>
        <taxon>Passifloraceae</taxon>
        <taxon>Turnera</taxon>
    </lineage>
</organism>
<keyword evidence="2" id="KW-1185">Reference proteome</keyword>
<reference evidence="1" key="2">
    <citation type="journal article" date="2023" name="Plants (Basel)">
        <title>Annotation of the Turnera subulata (Passifloraceae) Draft Genome Reveals the S-Locus Evolved after the Divergence of Turneroideae from Passifloroideae in a Stepwise Manner.</title>
        <authorList>
            <person name="Henning P.M."/>
            <person name="Roalson E.H."/>
            <person name="Mir W."/>
            <person name="McCubbin A.G."/>
            <person name="Shore J.S."/>
        </authorList>
    </citation>
    <scope>NUCLEOTIDE SEQUENCE</scope>
    <source>
        <strain evidence="1">F60SS</strain>
    </source>
</reference>
<gene>
    <name evidence="1" type="ORF">Tsubulata_003537</name>
</gene>
<name>A0A9Q0G1E9_9ROSI</name>
<proteinExistence type="predicted"/>
<accession>A0A9Q0G1E9</accession>
<evidence type="ECO:0000313" key="1">
    <source>
        <dbReference type="EMBL" id="KAJ4841448.1"/>
    </source>
</evidence>
<comment type="caution">
    <text evidence="1">The sequence shown here is derived from an EMBL/GenBank/DDBJ whole genome shotgun (WGS) entry which is preliminary data.</text>
</comment>
<protein>
    <submittedName>
        <fullName evidence="1">Uncharacterized protein</fullName>
    </submittedName>
</protein>
<evidence type="ECO:0000313" key="2">
    <source>
        <dbReference type="Proteomes" id="UP001141552"/>
    </source>
</evidence>
<dbReference type="Proteomes" id="UP001141552">
    <property type="component" value="Unassembled WGS sequence"/>
</dbReference>
<sequence>MKFEKAFEKYEDVDPYFRLDLEIIRTRGKGKARNVQEEEIDKISVDRILDESGVPSSDDWNNARMMACIKINTLICRAIVLDPTNNFKYVLFTVKDLHGEENGELVEKMKNDLFRIFGRVVDQTMKNHYKKVKLLQTEKMIILER</sequence>
<dbReference type="AlphaFoldDB" id="A0A9Q0G1E9"/>
<dbReference type="EMBL" id="JAKUCV010002775">
    <property type="protein sequence ID" value="KAJ4841448.1"/>
    <property type="molecule type" value="Genomic_DNA"/>
</dbReference>
<reference evidence="1" key="1">
    <citation type="submission" date="2022-02" db="EMBL/GenBank/DDBJ databases">
        <authorList>
            <person name="Henning P.M."/>
            <person name="McCubbin A.G."/>
            <person name="Shore J.S."/>
        </authorList>
    </citation>
    <scope>NUCLEOTIDE SEQUENCE</scope>
    <source>
        <strain evidence="1">F60SS</strain>
        <tissue evidence="1">Leaves</tissue>
    </source>
</reference>
<dbReference type="OrthoDB" id="2117972at2759"/>